<reference evidence="1" key="1">
    <citation type="submission" date="2021-06" db="EMBL/GenBank/DDBJ databases">
        <authorList>
            <person name="Kallberg Y."/>
            <person name="Tangrot J."/>
            <person name="Rosling A."/>
        </authorList>
    </citation>
    <scope>NUCLEOTIDE SEQUENCE</scope>
    <source>
        <strain evidence="1">MA461A</strain>
    </source>
</reference>
<organism evidence="1 2">
    <name type="scientific">Racocetra persica</name>
    <dbReference type="NCBI Taxonomy" id="160502"/>
    <lineage>
        <taxon>Eukaryota</taxon>
        <taxon>Fungi</taxon>
        <taxon>Fungi incertae sedis</taxon>
        <taxon>Mucoromycota</taxon>
        <taxon>Glomeromycotina</taxon>
        <taxon>Glomeromycetes</taxon>
        <taxon>Diversisporales</taxon>
        <taxon>Gigasporaceae</taxon>
        <taxon>Racocetra</taxon>
    </lineage>
</organism>
<evidence type="ECO:0000313" key="2">
    <source>
        <dbReference type="Proteomes" id="UP000789920"/>
    </source>
</evidence>
<feature type="non-terminal residue" evidence="1">
    <location>
        <position position="1"/>
    </location>
</feature>
<accession>A0ACA9R0X4</accession>
<evidence type="ECO:0000313" key="1">
    <source>
        <dbReference type="EMBL" id="CAG8771948.1"/>
    </source>
</evidence>
<dbReference type="EMBL" id="CAJVQC010040939">
    <property type="protein sequence ID" value="CAG8771948.1"/>
    <property type="molecule type" value="Genomic_DNA"/>
</dbReference>
<name>A0ACA9R0X4_9GLOM</name>
<feature type="non-terminal residue" evidence="1">
    <location>
        <position position="99"/>
    </location>
</feature>
<gene>
    <name evidence="1" type="ORF">RPERSI_LOCUS16513</name>
</gene>
<proteinExistence type="predicted"/>
<protein>
    <submittedName>
        <fullName evidence="1">30609_t:CDS:1</fullName>
    </submittedName>
</protein>
<dbReference type="Proteomes" id="UP000789920">
    <property type="component" value="Unassembled WGS sequence"/>
</dbReference>
<keyword evidence="2" id="KW-1185">Reference proteome</keyword>
<comment type="caution">
    <text evidence="1">The sequence shown here is derived from an EMBL/GenBank/DDBJ whole genome shotgun (WGS) entry which is preliminary data.</text>
</comment>
<sequence length="99" mass="11838">LESSQKQIKEICVNSVIRLEKKIKEKDKIIEEQTKKLNYHADFFGPSFAVAEMYYKYQKEYENIFEIVNNFTDEVYLLNSLDNSLNIFNTNLIKYDEKP</sequence>